<evidence type="ECO:0000256" key="4">
    <source>
        <dbReference type="ARBA" id="ARBA00023136"/>
    </source>
</evidence>
<gene>
    <name evidence="8" type="ORF">CBF37_06660</name>
</gene>
<keyword evidence="3 6" id="KW-1133">Transmembrane helix</keyword>
<dbReference type="Pfam" id="PF13515">
    <property type="entry name" value="FUSC_2"/>
    <property type="match status" value="1"/>
</dbReference>
<evidence type="ECO:0000256" key="3">
    <source>
        <dbReference type="ARBA" id="ARBA00022989"/>
    </source>
</evidence>
<keyword evidence="4 6" id="KW-0472">Membrane</keyword>
<reference evidence="8 9" key="1">
    <citation type="submission" date="2017-05" db="EMBL/GenBank/DDBJ databases">
        <title>Vagococcus spp. assemblies.</title>
        <authorList>
            <person name="Gulvik C.A."/>
        </authorList>
    </citation>
    <scope>NUCLEOTIDE SEQUENCE [LARGE SCALE GENOMIC DNA]</scope>
    <source>
        <strain evidence="8 9">SS1995</strain>
    </source>
</reference>
<comment type="caution">
    <text evidence="8">The sequence shown here is derived from an EMBL/GenBank/DDBJ whole genome shotgun (WGS) entry which is preliminary data.</text>
</comment>
<feature type="domain" description="Integral membrane bound transporter" evidence="7">
    <location>
        <begin position="22"/>
        <end position="149"/>
    </location>
</feature>
<feature type="transmembrane region" description="Helical" evidence="6">
    <location>
        <begin position="60"/>
        <end position="77"/>
    </location>
</feature>
<dbReference type="OrthoDB" id="1653617at2"/>
<feature type="transmembrane region" description="Helical" evidence="6">
    <location>
        <begin position="138"/>
        <end position="155"/>
    </location>
</feature>
<accession>A0A429ZXV1</accession>
<dbReference type="Proteomes" id="UP000287857">
    <property type="component" value="Unassembled WGS sequence"/>
</dbReference>
<evidence type="ECO:0000256" key="6">
    <source>
        <dbReference type="SAM" id="Phobius"/>
    </source>
</evidence>
<feature type="transmembrane region" description="Helical" evidence="6">
    <location>
        <begin position="84"/>
        <end position="103"/>
    </location>
</feature>
<comment type="subcellular location">
    <subcellularLocation>
        <location evidence="1">Membrane</location>
        <topology evidence="1">Multi-pass membrane protein</topology>
    </subcellularLocation>
</comment>
<protein>
    <recommendedName>
        <fullName evidence="7">Integral membrane bound transporter domain-containing protein</fullName>
    </recommendedName>
</protein>
<dbReference type="InterPro" id="IPR049453">
    <property type="entry name" value="Memb_transporter_dom"/>
</dbReference>
<proteinExistence type="predicted"/>
<dbReference type="AlphaFoldDB" id="A0A429ZXV1"/>
<evidence type="ECO:0000259" key="7">
    <source>
        <dbReference type="Pfam" id="PF13515"/>
    </source>
</evidence>
<sequence>MHYGRFHFGLRTLKTSLAVMGCIIFFYLTNRGSPMVATLSAVFALREDLPSTVTFGKSRIIGNTIGGINAFFYYLLHQELSNKIVAETLLVPLFVALTIIISISLKNEAGIIGGVATLLFITFSIPKEESFLYAFHRVIDTFIGTFFAIGLNLLIKSPLEDRLETIREKKIKIINKRNEINKLEQEIKELQHNKNSADN</sequence>
<feature type="transmembrane region" description="Helical" evidence="6">
    <location>
        <begin position="109"/>
        <end position="126"/>
    </location>
</feature>
<feature type="coiled-coil region" evidence="5">
    <location>
        <begin position="166"/>
        <end position="193"/>
    </location>
</feature>
<keyword evidence="9" id="KW-1185">Reference proteome</keyword>
<keyword evidence="2 6" id="KW-0812">Transmembrane</keyword>
<dbReference type="RefSeq" id="WP_125983957.1">
    <property type="nucleotide sequence ID" value="NZ_NGJS01000008.1"/>
</dbReference>
<name>A0A429ZXV1_9ENTE</name>
<evidence type="ECO:0000256" key="2">
    <source>
        <dbReference type="ARBA" id="ARBA00022692"/>
    </source>
</evidence>
<organism evidence="8 9">
    <name type="scientific">Vagococcus vulneris</name>
    <dbReference type="NCBI Taxonomy" id="1977869"/>
    <lineage>
        <taxon>Bacteria</taxon>
        <taxon>Bacillati</taxon>
        <taxon>Bacillota</taxon>
        <taxon>Bacilli</taxon>
        <taxon>Lactobacillales</taxon>
        <taxon>Enterococcaceae</taxon>
        <taxon>Vagococcus</taxon>
    </lineage>
</organism>
<evidence type="ECO:0000256" key="5">
    <source>
        <dbReference type="SAM" id="Coils"/>
    </source>
</evidence>
<dbReference type="EMBL" id="NGJS01000008">
    <property type="protein sequence ID" value="RST98725.1"/>
    <property type="molecule type" value="Genomic_DNA"/>
</dbReference>
<evidence type="ECO:0000256" key="1">
    <source>
        <dbReference type="ARBA" id="ARBA00004141"/>
    </source>
</evidence>
<keyword evidence="5" id="KW-0175">Coiled coil</keyword>
<dbReference type="GO" id="GO:0016020">
    <property type="term" value="C:membrane"/>
    <property type="evidence" value="ECO:0007669"/>
    <property type="project" value="UniProtKB-SubCell"/>
</dbReference>
<feature type="transmembrane region" description="Helical" evidence="6">
    <location>
        <begin position="12"/>
        <end position="29"/>
    </location>
</feature>
<evidence type="ECO:0000313" key="8">
    <source>
        <dbReference type="EMBL" id="RST98725.1"/>
    </source>
</evidence>
<evidence type="ECO:0000313" key="9">
    <source>
        <dbReference type="Proteomes" id="UP000287857"/>
    </source>
</evidence>